<comment type="caution">
    <text evidence="5">The sequence shown here is derived from an EMBL/GenBank/DDBJ whole genome shotgun (WGS) entry which is preliminary data.</text>
</comment>
<keyword evidence="2" id="KW-0902">Two-component regulatory system</keyword>
<organism evidence="5 6">
    <name type="scientific">Candidatus Blautia stercorigallinarum</name>
    <dbReference type="NCBI Taxonomy" id="2838501"/>
    <lineage>
        <taxon>Bacteria</taxon>
        <taxon>Bacillati</taxon>
        <taxon>Bacillota</taxon>
        <taxon>Clostridia</taxon>
        <taxon>Lachnospirales</taxon>
        <taxon>Lachnospiraceae</taxon>
        <taxon>Blautia</taxon>
    </lineage>
</organism>
<name>A0A9D1PBI9_9FIRM</name>
<keyword evidence="5" id="KW-0238">DNA-binding</keyword>
<feature type="domain" description="HTH LytTR-type" evidence="4">
    <location>
        <begin position="129"/>
        <end position="229"/>
    </location>
</feature>
<evidence type="ECO:0000256" key="1">
    <source>
        <dbReference type="ARBA" id="ARBA00022490"/>
    </source>
</evidence>
<dbReference type="PANTHER" id="PTHR37299:SF3">
    <property type="entry name" value="STAGE 0 SPORULATION PROTEIN A HOMOLOG"/>
    <property type="match status" value="1"/>
</dbReference>
<dbReference type="EMBL" id="DXIQ01000010">
    <property type="protein sequence ID" value="HIV37686.1"/>
    <property type="molecule type" value="Genomic_DNA"/>
</dbReference>
<keyword evidence="3" id="KW-0010">Activator</keyword>
<keyword evidence="1" id="KW-0963">Cytoplasm</keyword>
<dbReference type="Gene3D" id="2.40.50.1020">
    <property type="entry name" value="LytTr DNA-binding domain"/>
    <property type="match status" value="1"/>
</dbReference>
<evidence type="ECO:0000259" key="4">
    <source>
        <dbReference type="PROSITE" id="PS50930"/>
    </source>
</evidence>
<sequence>MRVGICDDDSKWYRRAKEIIEEYGKKTDTRIDVLYFPQGESLEIYEGDPLEAIFMDVDLGEENGIVLAGKINKRWKNCQIIYLTNYLSYATETYHTEHTFFVLKEQFQDRIGEVFGKILHTIEQKSERLAFSVIGGKEVILAPEDILYFERSGRVTKMVTVWGNYEIWDKLKDVMTKLSEVDFVRCHNSYIVYMPAIRELGKGCFILKNGTKIMISRSHMKGVKTAFMRWAMTQMI</sequence>
<dbReference type="SUPFAM" id="SSF52172">
    <property type="entry name" value="CheY-like"/>
    <property type="match status" value="1"/>
</dbReference>
<dbReference type="InterPro" id="IPR011006">
    <property type="entry name" value="CheY-like_superfamily"/>
</dbReference>
<reference evidence="5" key="2">
    <citation type="submission" date="2021-04" db="EMBL/GenBank/DDBJ databases">
        <authorList>
            <person name="Gilroy R."/>
        </authorList>
    </citation>
    <scope>NUCLEOTIDE SEQUENCE</scope>
    <source>
        <strain evidence="5">CHK195-9823</strain>
    </source>
</reference>
<accession>A0A9D1PBI9</accession>
<evidence type="ECO:0000256" key="2">
    <source>
        <dbReference type="ARBA" id="ARBA00023012"/>
    </source>
</evidence>
<dbReference type="InterPro" id="IPR046947">
    <property type="entry name" value="LytR-like"/>
</dbReference>
<dbReference type="SMART" id="SM00850">
    <property type="entry name" value="LytTR"/>
    <property type="match status" value="1"/>
</dbReference>
<dbReference type="AlphaFoldDB" id="A0A9D1PBI9"/>
<evidence type="ECO:0000256" key="3">
    <source>
        <dbReference type="ARBA" id="ARBA00023159"/>
    </source>
</evidence>
<dbReference type="InterPro" id="IPR007492">
    <property type="entry name" value="LytTR_DNA-bd_dom"/>
</dbReference>
<dbReference type="PANTHER" id="PTHR37299">
    <property type="entry name" value="TRANSCRIPTIONAL REGULATOR-RELATED"/>
    <property type="match status" value="1"/>
</dbReference>
<proteinExistence type="predicted"/>
<gene>
    <name evidence="5" type="ORF">H9747_01585</name>
</gene>
<reference evidence="5" key="1">
    <citation type="journal article" date="2021" name="PeerJ">
        <title>Extensive microbial diversity within the chicken gut microbiome revealed by metagenomics and culture.</title>
        <authorList>
            <person name="Gilroy R."/>
            <person name="Ravi A."/>
            <person name="Getino M."/>
            <person name="Pursley I."/>
            <person name="Horton D.L."/>
            <person name="Alikhan N.F."/>
            <person name="Baker D."/>
            <person name="Gharbi K."/>
            <person name="Hall N."/>
            <person name="Watson M."/>
            <person name="Adriaenssens E.M."/>
            <person name="Foster-Nyarko E."/>
            <person name="Jarju S."/>
            <person name="Secka A."/>
            <person name="Antonio M."/>
            <person name="Oren A."/>
            <person name="Chaudhuri R.R."/>
            <person name="La Ragione R."/>
            <person name="Hildebrand F."/>
            <person name="Pallen M.J."/>
        </authorList>
    </citation>
    <scope>NUCLEOTIDE SEQUENCE</scope>
    <source>
        <strain evidence="5">CHK195-9823</strain>
    </source>
</reference>
<evidence type="ECO:0000313" key="5">
    <source>
        <dbReference type="EMBL" id="HIV37686.1"/>
    </source>
</evidence>
<dbReference type="GO" id="GO:0000156">
    <property type="term" value="F:phosphorelay response regulator activity"/>
    <property type="evidence" value="ECO:0007669"/>
    <property type="project" value="InterPro"/>
</dbReference>
<protein>
    <submittedName>
        <fullName evidence="5">LytTR family DNA-binding domain-containing protein</fullName>
    </submittedName>
</protein>
<dbReference type="GO" id="GO:0003677">
    <property type="term" value="F:DNA binding"/>
    <property type="evidence" value="ECO:0007669"/>
    <property type="project" value="UniProtKB-KW"/>
</dbReference>
<dbReference type="PROSITE" id="PS50930">
    <property type="entry name" value="HTH_LYTTR"/>
    <property type="match status" value="1"/>
</dbReference>
<dbReference type="Gene3D" id="3.40.50.2300">
    <property type="match status" value="1"/>
</dbReference>
<dbReference type="Proteomes" id="UP000886814">
    <property type="component" value="Unassembled WGS sequence"/>
</dbReference>
<dbReference type="Pfam" id="PF04397">
    <property type="entry name" value="LytTR"/>
    <property type="match status" value="1"/>
</dbReference>
<evidence type="ECO:0000313" key="6">
    <source>
        <dbReference type="Proteomes" id="UP000886814"/>
    </source>
</evidence>